<dbReference type="PROSITE" id="PS00041">
    <property type="entry name" value="HTH_ARAC_FAMILY_1"/>
    <property type="match status" value="1"/>
</dbReference>
<keyword evidence="7" id="KW-1185">Reference proteome</keyword>
<feature type="domain" description="HTH araC/xylS-type" evidence="5">
    <location>
        <begin position="236"/>
        <end position="342"/>
    </location>
</feature>
<dbReference type="AlphaFoldDB" id="K4KH68"/>
<dbReference type="KEGG" id="saga:M5M_05730"/>
<keyword evidence="4" id="KW-0472">Membrane</keyword>
<keyword evidence="1" id="KW-0805">Transcription regulation</keyword>
<dbReference type="PROSITE" id="PS01124">
    <property type="entry name" value="HTH_ARAC_FAMILY_2"/>
    <property type="match status" value="1"/>
</dbReference>
<keyword evidence="2" id="KW-0238">DNA-binding</keyword>
<evidence type="ECO:0000256" key="3">
    <source>
        <dbReference type="ARBA" id="ARBA00023163"/>
    </source>
</evidence>
<dbReference type="InterPro" id="IPR020449">
    <property type="entry name" value="Tscrpt_reg_AraC-type_HTH"/>
</dbReference>
<dbReference type="SMART" id="SM00342">
    <property type="entry name" value="HTH_ARAC"/>
    <property type="match status" value="1"/>
</dbReference>
<organism evidence="6 7">
    <name type="scientific">Simiduia agarivorans (strain DSM 21679 / JCM 13881 / BCRC 17597 / SA1)</name>
    <dbReference type="NCBI Taxonomy" id="1117647"/>
    <lineage>
        <taxon>Bacteria</taxon>
        <taxon>Pseudomonadati</taxon>
        <taxon>Pseudomonadota</taxon>
        <taxon>Gammaproteobacteria</taxon>
        <taxon>Cellvibrionales</taxon>
        <taxon>Cellvibrionaceae</taxon>
        <taxon>Simiduia</taxon>
    </lineage>
</organism>
<dbReference type="Pfam" id="PF12833">
    <property type="entry name" value="HTH_18"/>
    <property type="match status" value="1"/>
</dbReference>
<dbReference type="PRINTS" id="PR00032">
    <property type="entry name" value="HTHARAC"/>
</dbReference>
<dbReference type="eggNOG" id="COG2207">
    <property type="taxonomic scope" value="Bacteria"/>
</dbReference>
<dbReference type="OrthoDB" id="5701903at2"/>
<dbReference type="STRING" id="1117647.M5M_05730"/>
<accession>K4KH68</accession>
<dbReference type="InterPro" id="IPR009057">
    <property type="entry name" value="Homeodomain-like_sf"/>
</dbReference>
<dbReference type="Gene3D" id="1.10.10.60">
    <property type="entry name" value="Homeodomain-like"/>
    <property type="match status" value="1"/>
</dbReference>
<feature type="transmembrane region" description="Helical" evidence="4">
    <location>
        <begin position="154"/>
        <end position="173"/>
    </location>
</feature>
<feature type="transmembrane region" description="Helical" evidence="4">
    <location>
        <begin position="12"/>
        <end position="30"/>
    </location>
</feature>
<evidence type="ECO:0000259" key="5">
    <source>
        <dbReference type="PROSITE" id="PS01124"/>
    </source>
</evidence>
<reference evidence="6 7" key="1">
    <citation type="journal article" date="2013" name="Genome Announc.">
        <title>Complete genome sequence of Simiduia agarivorans SA1(T), a marine bacterium able to degrade a variety of polysaccharides.</title>
        <authorList>
            <person name="Lin S.Y."/>
            <person name="Shieh W.Y."/>
            <person name="Chen J.S."/>
            <person name="Tang S.L."/>
        </authorList>
    </citation>
    <scope>NUCLEOTIDE SEQUENCE [LARGE SCALE GENOMIC DNA]</scope>
    <source>
        <strain evidence="7">DSM 21679 / JCM 13881 / BCRC 17597 / SA1</strain>
    </source>
</reference>
<sequence>MLTAPQMLLPVNMLQLMSMGIYLFAIVLLVTSPRMRGLSGLLLLESLLLGFNFAEETGGLQYLITPVFSLCTGPAFYLFVHHLVYADKPWQWREAGHFVPALCALPFTVHVQGVLALGTLSLLVYGLLTFRLVGRYHEALGQMSVDTESQALRWLTRFMVLFALLAATDAVRVNSQPYVAFDVRASWYFLHQLSVTAAFVWLITMAIRQPGVFQQLSVYEQDVVSRSAPEDDQTDRRLFEHIHQQVSDKALFLTPRLSLQQLSETLGLGVKDISGAINRGGGQSFSDYINGLRIGHVQRLLAERPDLPIATLANQAGFNSKTAFNQAFRQHLGTTPSAYLASLVRNPESARTES</sequence>
<dbReference type="Proteomes" id="UP000000466">
    <property type="component" value="Chromosome"/>
</dbReference>
<dbReference type="PANTHER" id="PTHR43280">
    <property type="entry name" value="ARAC-FAMILY TRANSCRIPTIONAL REGULATOR"/>
    <property type="match status" value="1"/>
</dbReference>
<evidence type="ECO:0000313" key="6">
    <source>
        <dbReference type="EMBL" id="AFU98351.2"/>
    </source>
</evidence>
<dbReference type="GO" id="GO:0043565">
    <property type="term" value="F:sequence-specific DNA binding"/>
    <property type="evidence" value="ECO:0007669"/>
    <property type="project" value="InterPro"/>
</dbReference>
<evidence type="ECO:0000256" key="2">
    <source>
        <dbReference type="ARBA" id="ARBA00023125"/>
    </source>
</evidence>
<evidence type="ECO:0000256" key="1">
    <source>
        <dbReference type="ARBA" id="ARBA00023015"/>
    </source>
</evidence>
<feature type="transmembrane region" description="Helical" evidence="4">
    <location>
        <begin position="60"/>
        <end position="80"/>
    </location>
</feature>
<dbReference type="HOGENOM" id="CLU_041408_4_0_6"/>
<keyword evidence="4" id="KW-1133">Transmembrane helix</keyword>
<protein>
    <submittedName>
        <fullName evidence="6">AraC family transcriptional regulator</fullName>
    </submittedName>
</protein>
<dbReference type="GO" id="GO:0003700">
    <property type="term" value="F:DNA-binding transcription factor activity"/>
    <property type="evidence" value="ECO:0007669"/>
    <property type="project" value="InterPro"/>
</dbReference>
<keyword evidence="4" id="KW-0812">Transmembrane</keyword>
<dbReference type="InterPro" id="IPR018060">
    <property type="entry name" value="HTH_AraC"/>
</dbReference>
<dbReference type="RefSeq" id="WP_016389239.1">
    <property type="nucleotide sequence ID" value="NC_018868.3"/>
</dbReference>
<proteinExistence type="predicted"/>
<gene>
    <name evidence="6" type="ordered locus">M5M_05730</name>
</gene>
<evidence type="ECO:0000313" key="7">
    <source>
        <dbReference type="Proteomes" id="UP000000466"/>
    </source>
</evidence>
<dbReference type="InterPro" id="IPR018062">
    <property type="entry name" value="HTH_AraC-typ_CS"/>
</dbReference>
<keyword evidence="3" id="KW-0804">Transcription</keyword>
<evidence type="ECO:0000256" key="4">
    <source>
        <dbReference type="SAM" id="Phobius"/>
    </source>
</evidence>
<feature type="transmembrane region" description="Helical" evidence="4">
    <location>
        <begin position="115"/>
        <end position="133"/>
    </location>
</feature>
<dbReference type="EMBL" id="CP003746">
    <property type="protein sequence ID" value="AFU98351.2"/>
    <property type="molecule type" value="Genomic_DNA"/>
</dbReference>
<dbReference type="PANTHER" id="PTHR43280:SF28">
    <property type="entry name" value="HTH-TYPE TRANSCRIPTIONAL ACTIVATOR RHAS"/>
    <property type="match status" value="1"/>
</dbReference>
<feature type="transmembrane region" description="Helical" evidence="4">
    <location>
        <begin position="185"/>
        <end position="207"/>
    </location>
</feature>
<dbReference type="SUPFAM" id="SSF46689">
    <property type="entry name" value="Homeodomain-like"/>
    <property type="match status" value="1"/>
</dbReference>
<name>K4KH68_SIMAS</name>